<dbReference type="HOGENOM" id="CLU_1360280_0_0_1"/>
<feature type="region of interest" description="Disordered" evidence="1">
    <location>
        <begin position="176"/>
        <end position="201"/>
    </location>
</feature>
<accession>A0A0D2AHE0</accession>
<proteinExistence type="predicted"/>
<dbReference type="Proteomes" id="UP000054466">
    <property type="component" value="Unassembled WGS sequence"/>
</dbReference>
<dbReference type="EMBL" id="KN847045">
    <property type="protein sequence ID" value="KIW24312.1"/>
    <property type="molecule type" value="Genomic_DNA"/>
</dbReference>
<dbReference type="AlphaFoldDB" id="A0A0D2AHE0"/>
<dbReference type="RefSeq" id="XP_016244528.1">
    <property type="nucleotide sequence ID" value="XM_016397337.1"/>
</dbReference>
<keyword evidence="3" id="KW-1185">Reference proteome</keyword>
<gene>
    <name evidence="2" type="ORF">PV07_10039</name>
</gene>
<sequence length="201" mass="22737">MNADEFQFLQYHLSILQVAASKPNQKCTSTGQLAELGTHEQHFQASLSTVKSTIQSWTNRPWHTLIEIWDLVNGLGEPNEIPKDSYKEKVERLKKAIEYFKNTVAPYAKGLNLQLRGGSRTFPLMTMMVELFLGPKCDWNYPTPQQSQVGDKGEEVKIMQHNFSVVDPDVSPDEYGRSVYGDRWPTAEEGGKDVGGEEDID</sequence>
<dbReference type="GeneID" id="27349233"/>
<evidence type="ECO:0000313" key="3">
    <source>
        <dbReference type="Proteomes" id="UP000054466"/>
    </source>
</evidence>
<dbReference type="VEuPathDB" id="FungiDB:PV07_10039"/>
<evidence type="ECO:0000256" key="1">
    <source>
        <dbReference type="SAM" id="MobiDB-lite"/>
    </source>
</evidence>
<feature type="compositionally biased region" description="Basic and acidic residues" evidence="1">
    <location>
        <begin position="185"/>
        <end position="195"/>
    </location>
</feature>
<organism evidence="2 3">
    <name type="scientific">Cladophialophora immunda</name>
    <dbReference type="NCBI Taxonomy" id="569365"/>
    <lineage>
        <taxon>Eukaryota</taxon>
        <taxon>Fungi</taxon>
        <taxon>Dikarya</taxon>
        <taxon>Ascomycota</taxon>
        <taxon>Pezizomycotina</taxon>
        <taxon>Eurotiomycetes</taxon>
        <taxon>Chaetothyriomycetidae</taxon>
        <taxon>Chaetothyriales</taxon>
        <taxon>Herpotrichiellaceae</taxon>
        <taxon>Cladophialophora</taxon>
    </lineage>
</organism>
<evidence type="ECO:0000313" key="2">
    <source>
        <dbReference type="EMBL" id="KIW24312.1"/>
    </source>
</evidence>
<protein>
    <submittedName>
        <fullName evidence="2">Uncharacterized protein</fullName>
    </submittedName>
</protein>
<name>A0A0D2AHE0_9EURO</name>
<reference evidence="2 3" key="1">
    <citation type="submission" date="2015-01" db="EMBL/GenBank/DDBJ databases">
        <title>The Genome Sequence of Cladophialophora immunda CBS83496.</title>
        <authorList>
            <consortium name="The Broad Institute Genomics Platform"/>
            <person name="Cuomo C."/>
            <person name="de Hoog S."/>
            <person name="Gorbushina A."/>
            <person name="Stielow B."/>
            <person name="Teixiera M."/>
            <person name="Abouelleil A."/>
            <person name="Chapman S.B."/>
            <person name="Priest M."/>
            <person name="Young S.K."/>
            <person name="Wortman J."/>
            <person name="Nusbaum C."/>
            <person name="Birren B."/>
        </authorList>
    </citation>
    <scope>NUCLEOTIDE SEQUENCE [LARGE SCALE GENOMIC DNA]</scope>
    <source>
        <strain evidence="2 3">CBS 83496</strain>
    </source>
</reference>